<organism evidence="4 5">
    <name type="scientific">Selenomonas flueggei ATCC 43531</name>
    <dbReference type="NCBI Taxonomy" id="638302"/>
    <lineage>
        <taxon>Bacteria</taxon>
        <taxon>Bacillati</taxon>
        <taxon>Bacillota</taxon>
        <taxon>Negativicutes</taxon>
        <taxon>Selenomonadales</taxon>
        <taxon>Selenomonadaceae</taxon>
        <taxon>Selenomonas</taxon>
    </lineage>
</organism>
<dbReference type="Pfam" id="PF08495">
    <property type="entry name" value="FIST"/>
    <property type="match status" value="1"/>
</dbReference>
<dbReference type="STRING" id="638302.HMPREF0908_1191"/>
<dbReference type="InterPro" id="IPR004089">
    <property type="entry name" value="MCPsignal_dom"/>
</dbReference>
<evidence type="ECO:0000256" key="1">
    <source>
        <dbReference type="ARBA" id="ARBA00023224"/>
    </source>
</evidence>
<dbReference type="InterPro" id="IPR013702">
    <property type="entry name" value="FIST_domain_N"/>
</dbReference>
<name>C4V3U7_9FIRM</name>
<dbReference type="InterPro" id="IPR019494">
    <property type="entry name" value="FIST_C"/>
</dbReference>
<dbReference type="eggNOG" id="COG0840">
    <property type="taxonomic scope" value="Bacteria"/>
</dbReference>
<dbReference type="HOGENOM" id="CLU_026627_1_0_9"/>
<dbReference type="Pfam" id="PF00015">
    <property type="entry name" value="MCPsignal"/>
    <property type="match status" value="1"/>
</dbReference>
<evidence type="ECO:0000256" key="2">
    <source>
        <dbReference type="PROSITE-ProRule" id="PRU00284"/>
    </source>
</evidence>
<dbReference type="Pfam" id="PF10442">
    <property type="entry name" value="FIST_C"/>
    <property type="match status" value="1"/>
</dbReference>
<dbReference type="PANTHER" id="PTHR32089:SF112">
    <property type="entry name" value="LYSOZYME-LIKE PROTEIN-RELATED"/>
    <property type="match status" value="1"/>
</dbReference>
<evidence type="ECO:0000313" key="4">
    <source>
        <dbReference type="EMBL" id="EEQ48516.1"/>
    </source>
</evidence>
<dbReference type="SMART" id="SM00283">
    <property type="entry name" value="MA"/>
    <property type="match status" value="1"/>
</dbReference>
<evidence type="ECO:0000313" key="5">
    <source>
        <dbReference type="Proteomes" id="UP000005309"/>
    </source>
</evidence>
<dbReference type="SMART" id="SM00897">
    <property type="entry name" value="FIST"/>
    <property type="match status" value="1"/>
</dbReference>
<dbReference type="GO" id="GO:0007165">
    <property type="term" value="P:signal transduction"/>
    <property type="evidence" value="ECO:0007669"/>
    <property type="project" value="UniProtKB-KW"/>
</dbReference>
<dbReference type="eggNOG" id="COG3287">
    <property type="taxonomic scope" value="Bacteria"/>
</dbReference>
<evidence type="ECO:0000259" key="3">
    <source>
        <dbReference type="PROSITE" id="PS50111"/>
    </source>
</evidence>
<dbReference type="RefSeq" id="WP_006689925.1">
    <property type="nucleotide sequence ID" value="NZ_GG694006.1"/>
</dbReference>
<dbReference type="Gene3D" id="1.10.287.950">
    <property type="entry name" value="Methyl-accepting chemotaxis protein"/>
    <property type="match status" value="1"/>
</dbReference>
<dbReference type="SUPFAM" id="SSF58104">
    <property type="entry name" value="Methyl-accepting chemotaxis protein (MCP) signaling domain"/>
    <property type="match status" value="1"/>
</dbReference>
<feature type="domain" description="Methyl-accepting transducer" evidence="3">
    <location>
        <begin position="507"/>
        <end position="693"/>
    </location>
</feature>
<dbReference type="PROSITE" id="PS50111">
    <property type="entry name" value="CHEMOTAXIS_TRANSDUC_2"/>
    <property type="match status" value="1"/>
</dbReference>
<dbReference type="EMBL" id="ACLA01000018">
    <property type="protein sequence ID" value="EEQ48516.1"/>
    <property type="molecule type" value="Genomic_DNA"/>
</dbReference>
<gene>
    <name evidence="4" type="ORF">HMPREF0908_1191</name>
</gene>
<dbReference type="PANTHER" id="PTHR32089">
    <property type="entry name" value="METHYL-ACCEPTING CHEMOTAXIS PROTEIN MCPB"/>
    <property type="match status" value="1"/>
</dbReference>
<proteinExistence type="predicted"/>
<dbReference type="SMART" id="SM01204">
    <property type="entry name" value="FIST_C"/>
    <property type="match status" value="1"/>
</dbReference>
<dbReference type="OrthoDB" id="9770293at2"/>
<dbReference type="AlphaFoldDB" id="C4V3U7"/>
<keyword evidence="1 2" id="KW-0807">Transducer</keyword>
<keyword evidence="5" id="KW-1185">Reference proteome</keyword>
<dbReference type="Proteomes" id="UP000005309">
    <property type="component" value="Unassembled WGS sequence"/>
</dbReference>
<comment type="caution">
    <text evidence="4">The sequence shown here is derived from an EMBL/GenBank/DDBJ whole genome shotgun (WGS) entry which is preliminary data.</text>
</comment>
<dbReference type="GO" id="GO:0016020">
    <property type="term" value="C:membrane"/>
    <property type="evidence" value="ECO:0007669"/>
    <property type="project" value="InterPro"/>
</dbReference>
<accession>C4V3U7</accession>
<reference evidence="4 5" key="1">
    <citation type="submission" date="2009-04" db="EMBL/GenBank/DDBJ databases">
        <authorList>
            <person name="Qin X."/>
            <person name="Bachman B."/>
            <person name="Battles P."/>
            <person name="Bell A."/>
            <person name="Bess C."/>
            <person name="Bickham C."/>
            <person name="Chaboub L."/>
            <person name="Chen D."/>
            <person name="Coyle M."/>
            <person name="Deiros D.R."/>
            <person name="Dinh H."/>
            <person name="Forbes L."/>
            <person name="Fowler G."/>
            <person name="Francisco L."/>
            <person name="Fu Q."/>
            <person name="Gubbala S."/>
            <person name="Hale W."/>
            <person name="Han Y."/>
            <person name="Hemphill L."/>
            <person name="Highlander S.K."/>
            <person name="Hirani K."/>
            <person name="Hogues M."/>
            <person name="Jackson L."/>
            <person name="Jakkamsetti A."/>
            <person name="Javaid M."/>
            <person name="Jiang H."/>
            <person name="Korchina V."/>
            <person name="Kovar C."/>
            <person name="Lara F."/>
            <person name="Lee S."/>
            <person name="Mata R."/>
            <person name="Mathew T."/>
            <person name="Moen C."/>
            <person name="Morales K."/>
            <person name="Munidasa M."/>
            <person name="Nazareth L."/>
            <person name="Ngo R."/>
            <person name="Nguyen L."/>
            <person name="Okwuonu G."/>
            <person name="Ongeri F."/>
            <person name="Patil S."/>
            <person name="Petrosino J."/>
            <person name="Pham C."/>
            <person name="Pham P."/>
            <person name="Pu L.-L."/>
            <person name="Puazo M."/>
            <person name="Raj R."/>
            <person name="Reid J."/>
            <person name="Rouhana J."/>
            <person name="Saada N."/>
            <person name="Shang Y."/>
            <person name="Simmons D."/>
            <person name="Thornton R."/>
            <person name="Warren J."/>
            <person name="Weissenberger G."/>
            <person name="Zhang J."/>
            <person name="Zhang L."/>
            <person name="Zhou C."/>
            <person name="Zhu D."/>
            <person name="Muzny D."/>
            <person name="Worley K."/>
            <person name="Gibbs R."/>
        </authorList>
    </citation>
    <scope>NUCLEOTIDE SEQUENCE [LARGE SCALE GENOMIC DNA]</scope>
    <source>
        <strain evidence="4 5">ATCC 43531</strain>
    </source>
</reference>
<protein>
    <submittedName>
        <fullName evidence="4">Methyl-accepting chemotaxis protein signaling domain protein</fullName>
    </submittedName>
</protein>
<sequence length="700" mass="77147">MFGLFEKKKEAEVSLADRIAAKPIPASVVKKDEAGKVRVPFAALGSVGAGDMKSAYLSRNELTAERLRELYDVPGGPAIVLGFVSSDLPMAEIARTVQTASPPNAQILLVSSCGELTHTPGTRSYYMDAKDGRAMVLLQVYSKRMIAQTHMMTIPLHNEDIRRGTAELTPAERVEKIAADVRAERVPFPVRFDNTFAFVYVDGVTACESFVLKALYDSEFLPCPYIGGSASGALDFSHTYIYNGRQVLENHAVVLVVKLADDYRYSVFKTQAAAETGEKWTVIGSDTTFRTVDTVADEQGHPVPFADVLMEHLHVSDVNALTDALAGYTFASRVGKQHFIRSLQKFDAAKKRFHFYCDITAGEEIYLMRRENFIPKLKEEYAAFAKGKPTPIGAVLNDCILRRLTFAGELAGADLFDGMPIAGFSAFGEIAGLHVNETLTAIFFYQLSGGTFNDGYMDRFPSKYALYQKSYLEHEINRRTIIANLREGIIQEFDGYRRQMAGLSDVMEHVTKSVESVSGLVNQMSDGIGDQGDMTKELLARNASITPKLEHLTESTKKIEQVMHMITEISAQINLLALNAAIEAARAGEMGRGFAVVAGEVRKLSENTRERLEASDEAIRELLHDVNEIDQMLAQNQEFDTKVEDFEQGFDGHVTDMKSSLASGVGAIRESSDSLEQAAALGTSLAKRLEELDAVIRSIR</sequence>